<organism evidence="2">
    <name type="scientific">Dermatophagoides farinae</name>
    <name type="common">American house dust mite</name>
    <dbReference type="NCBI Taxonomy" id="6954"/>
    <lineage>
        <taxon>Eukaryota</taxon>
        <taxon>Metazoa</taxon>
        <taxon>Ecdysozoa</taxon>
        <taxon>Arthropoda</taxon>
        <taxon>Chelicerata</taxon>
        <taxon>Arachnida</taxon>
        <taxon>Acari</taxon>
        <taxon>Acariformes</taxon>
        <taxon>Sarcoptiformes</taxon>
        <taxon>Astigmata</taxon>
        <taxon>Psoroptidia</taxon>
        <taxon>Analgoidea</taxon>
        <taxon>Pyroglyphidae</taxon>
        <taxon>Dermatophagoidinae</taxon>
        <taxon>Dermatophagoides</taxon>
    </lineage>
</organism>
<accession>A0A9D4NSI7</accession>
<dbReference type="PANTHER" id="PTHR33964:SF1">
    <property type="entry name" value="RE45066P"/>
    <property type="match status" value="1"/>
</dbReference>
<reference evidence="2" key="1">
    <citation type="submission" date="2020-06" db="EMBL/GenBank/DDBJ databases">
        <authorList>
            <person name="Ji K."/>
            <person name="Li J."/>
        </authorList>
    </citation>
    <scope>NUCLEOTIDE SEQUENCE</scope>
    <source>
        <strain evidence="2">JKM2019</strain>
        <tissue evidence="2">Whole body</tissue>
    </source>
</reference>
<dbReference type="Proteomes" id="UP000828236">
    <property type="component" value="Unassembled WGS sequence"/>
</dbReference>
<proteinExistence type="predicted"/>
<evidence type="ECO:0000256" key="1">
    <source>
        <dbReference type="SAM" id="SignalP"/>
    </source>
</evidence>
<protein>
    <submittedName>
        <fullName evidence="2">Uncharacterized protein</fullName>
    </submittedName>
</protein>
<dbReference type="PANTHER" id="PTHR33964">
    <property type="entry name" value="RE45066P-RELATED"/>
    <property type="match status" value="1"/>
</dbReference>
<feature type="chain" id="PRO_5038723634" evidence="1">
    <location>
        <begin position="27"/>
        <end position="204"/>
    </location>
</feature>
<evidence type="ECO:0000313" key="2">
    <source>
        <dbReference type="EMBL" id="KAH7637489.1"/>
    </source>
</evidence>
<sequence length="204" mass="23995">MARIKQFKLLLLTTMTITMMIMIVNGQRRSSSCNMKRFDLCLTNFYYDQHGIPINEWQLKKSCQTTRTMYNCLADYGERCMSLALRETFMLVLDSVTRQVSCSSKTRDILFYVLAVSFQERIPVFCCNTRSVFECSRRKTRQLCGESTAEFAQDRNNPFRPLFEGMCSYYQLSSKQCRNRMLPHGWKTNEDPKSPISRMINSFF</sequence>
<gene>
    <name evidence="2" type="ORF">HUG17_8593</name>
</gene>
<keyword evidence="1" id="KW-0732">Signal</keyword>
<dbReference type="EMBL" id="SDOV01000008">
    <property type="protein sequence ID" value="KAH7637489.1"/>
    <property type="molecule type" value="Genomic_DNA"/>
</dbReference>
<name>A0A9D4NSI7_DERFA</name>
<reference evidence="2" key="2">
    <citation type="journal article" date="2021" name="World Allergy Organ. J.">
        <title>Chromosome-level assembly of Dermatophagoides farinae genome and transcriptome reveals two novel allergens Der f 37 and Der f 39.</title>
        <authorList>
            <person name="Chen J."/>
            <person name="Cai Z."/>
            <person name="Fan D."/>
            <person name="Hu J."/>
            <person name="Hou Y."/>
            <person name="He Y."/>
            <person name="Zhang Z."/>
            <person name="Zhao Z."/>
            <person name="Gao P."/>
            <person name="Hu W."/>
            <person name="Sun J."/>
            <person name="Li J."/>
            <person name="Ji K."/>
        </authorList>
    </citation>
    <scope>NUCLEOTIDE SEQUENCE</scope>
    <source>
        <strain evidence="2">JKM2019</strain>
    </source>
</reference>
<dbReference type="AlphaFoldDB" id="A0A9D4NSI7"/>
<comment type="caution">
    <text evidence="2">The sequence shown here is derived from an EMBL/GenBank/DDBJ whole genome shotgun (WGS) entry which is preliminary data.</text>
</comment>
<feature type="signal peptide" evidence="1">
    <location>
        <begin position="1"/>
        <end position="26"/>
    </location>
</feature>